<organism evidence="2 3">
    <name type="scientific">Brachyspira catarrhinii</name>
    <dbReference type="NCBI Taxonomy" id="2528966"/>
    <lineage>
        <taxon>Bacteria</taxon>
        <taxon>Pseudomonadati</taxon>
        <taxon>Spirochaetota</taxon>
        <taxon>Spirochaetia</taxon>
        <taxon>Brachyspirales</taxon>
        <taxon>Brachyspiraceae</taxon>
        <taxon>Brachyspira</taxon>
    </lineage>
</organism>
<evidence type="ECO:0000313" key="2">
    <source>
        <dbReference type="EMBL" id="TKZ30921.1"/>
    </source>
</evidence>
<dbReference type="RefSeq" id="WP_137999026.1">
    <property type="nucleotide sequence ID" value="NZ_SJDU01000334.1"/>
</dbReference>
<accession>A0ABY2TP20</accession>
<keyword evidence="3" id="KW-1185">Reference proteome</keyword>
<sequence length="66" mass="7716">MSSYPLVSVLIPTYNRKLLLKRALDSVLNQTYKNIEIYVTDNASTDGTLEFIQEYLINDKRIIYSR</sequence>
<evidence type="ECO:0000259" key="1">
    <source>
        <dbReference type="Pfam" id="PF00535"/>
    </source>
</evidence>
<dbReference type="CDD" id="cd00761">
    <property type="entry name" value="Glyco_tranf_GTA_type"/>
    <property type="match status" value="1"/>
</dbReference>
<dbReference type="InterPro" id="IPR001173">
    <property type="entry name" value="Glyco_trans_2-like"/>
</dbReference>
<reference evidence="2 3" key="1">
    <citation type="journal article" date="2019" name="Anaerobe">
        <title>Brachyspira catarrhinii sp. nov., an anaerobic intestinal spirochaete isolated from vervet monkeys may have been misidentified as Brachyspira aalborgi in previous studies.</title>
        <authorList>
            <person name="Phillips N.D."/>
            <person name="La T."/>
            <person name="Hampson D.J."/>
        </authorList>
    </citation>
    <scope>NUCLEOTIDE SEQUENCE [LARGE SCALE GENOMIC DNA]</scope>
    <source>
        <strain evidence="2 3">Z12</strain>
    </source>
</reference>
<dbReference type="InterPro" id="IPR029044">
    <property type="entry name" value="Nucleotide-diphossugar_trans"/>
</dbReference>
<dbReference type="EMBL" id="SJDU01000334">
    <property type="protein sequence ID" value="TKZ30921.1"/>
    <property type="molecule type" value="Genomic_DNA"/>
</dbReference>
<proteinExistence type="predicted"/>
<dbReference type="Proteomes" id="UP000310168">
    <property type="component" value="Unassembled WGS sequence"/>
</dbReference>
<gene>
    <name evidence="2" type="ORF">EZH24_10175</name>
</gene>
<dbReference type="Pfam" id="PF00535">
    <property type="entry name" value="Glycos_transf_2"/>
    <property type="match status" value="1"/>
</dbReference>
<protein>
    <submittedName>
        <fullName evidence="2">Glycosyltransferase family 2 protein</fullName>
    </submittedName>
</protein>
<name>A0ABY2TP20_9SPIR</name>
<dbReference type="PANTHER" id="PTHR22916:SF3">
    <property type="entry name" value="UDP-GLCNAC:BETAGAL BETA-1,3-N-ACETYLGLUCOSAMINYLTRANSFERASE-LIKE PROTEIN 1"/>
    <property type="match status" value="1"/>
</dbReference>
<dbReference type="Gene3D" id="3.90.550.10">
    <property type="entry name" value="Spore Coat Polysaccharide Biosynthesis Protein SpsA, Chain A"/>
    <property type="match status" value="1"/>
</dbReference>
<dbReference type="PANTHER" id="PTHR22916">
    <property type="entry name" value="GLYCOSYLTRANSFERASE"/>
    <property type="match status" value="1"/>
</dbReference>
<dbReference type="SUPFAM" id="SSF53448">
    <property type="entry name" value="Nucleotide-diphospho-sugar transferases"/>
    <property type="match status" value="1"/>
</dbReference>
<comment type="caution">
    <text evidence="2">The sequence shown here is derived from an EMBL/GenBank/DDBJ whole genome shotgun (WGS) entry which is preliminary data.</text>
</comment>
<feature type="domain" description="Glycosyltransferase 2-like" evidence="1">
    <location>
        <begin position="8"/>
        <end position="65"/>
    </location>
</feature>
<evidence type="ECO:0000313" key="3">
    <source>
        <dbReference type="Proteomes" id="UP000310168"/>
    </source>
</evidence>
<feature type="non-terminal residue" evidence="2">
    <location>
        <position position="66"/>
    </location>
</feature>